<evidence type="ECO:0000313" key="3">
    <source>
        <dbReference type="Ensembl" id="ENSPSTP00000016066.1"/>
    </source>
</evidence>
<dbReference type="Gene3D" id="1.10.167.10">
    <property type="entry name" value="Regulator of G-protein Signalling 4, domain 2"/>
    <property type="match status" value="1"/>
</dbReference>
<dbReference type="InterPro" id="IPR037437">
    <property type="entry name" value="SNX13_PX"/>
</dbReference>
<feature type="domain" description="RGS" evidence="1">
    <location>
        <begin position="21"/>
        <end position="142"/>
    </location>
</feature>
<keyword evidence="4" id="KW-1185">Reference proteome</keyword>
<dbReference type="SMART" id="SM00312">
    <property type="entry name" value="PX"/>
    <property type="match status" value="1"/>
</dbReference>
<dbReference type="SUPFAM" id="SSF48097">
    <property type="entry name" value="Regulator of G-protein signaling, RGS"/>
    <property type="match status" value="1"/>
</dbReference>
<evidence type="ECO:0000259" key="1">
    <source>
        <dbReference type="PROSITE" id="PS50132"/>
    </source>
</evidence>
<dbReference type="PANTHER" id="PTHR22775:SF3">
    <property type="entry name" value="SORTING NEXIN-13"/>
    <property type="match status" value="1"/>
</dbReference>
<feature type="domain" description="PX" evidence="2">
    <location>
        <begin position="195"/>
        <end position="316"/>
    </location>
</feature>
<evidence type="ECO:0008006" key="5">
    <source>
        <dbReference type="Google" id="ProtNLM"/>
    </source>
</evidence>
<dbReference type="GO" id="GO:0035091">
    <property type="term" value="F:phosphatidylinositol binding"/>
    <property type="evidence" value="ECO:0007669"/>
    <property type="project" value="InterPro"/>
</dbReference>
<dbReference type="Proteomes" id="UP000694428">
    <property type="component" value="Unplaced"/>
</dbReference>
<evidence type="ECO:0000313" key="4">
    <source>
        <dbReference type="Proteomes" id="UP000694428"/>
    </source>
</evidence>
<dbReference type="InterPro" id="IPR036305">
    <property type="entry name" value="RGS_sf"/>
</dbReference>
<dbReference type="InterPro" id="IPR044926">
    <property type="entry name" value="RGS_subdomain_2"/>
</dbReference>
<organism evidence="3 4">
    <name type="scientific">Pavo cristatus</name>
    <name type="common">Indian peafowl</name>
    <name type="synonym">Blue peafowl</name>
    <dbReference type="NCBI Taxonomy" id="9049"/>
    <lineage>
        <taxon>Eukaryota</taxon>
        <taxon>Metazoa</taxon>
        <taxon>Chordata</taxon>
        <taxon>Craniata</taxon>
        <taxon>Vertebrata</taxon>
        <taxon>Euteleostomi</taxon>
        <taxon>Archelosauria</taxon>
        <taxon>Archosauria</taxon>
        <taxon>Dinosauria</taxon>
        <taxon>Saurischia</taxon>
        <taxon>Theropoda</taxon>
        <taxon>Coelurosauria</taxon>
        <taxon>Aves</taxon>
        <taxon>Neognathae</taxon>
        <taxon>Galloanserae</taxon>
        <taxon>Galliformes</taxon>
        <taxon>Phasianidae</taxon>
        <taxon>Phasianinae</taxon>
        <taxon>Pavo</taxon>
    </lineage>
</organism>
<dbReference type="PANTHER" id="PTHR22775">
    <property type="entry name" value="SORTING NEXIN"/>
    <property type="match status" value="1"/>
</dbReference>
<proteinExistence type="predicted"/>
<dbReference type="Pfam" id="PF00787">
    <property type="entry name" value="PX"/>
    <property type="match status" value="1"/>
</dbReference>
<sequence>HREEIDTVKLAANFGKLCTVPLDHILVDNVALQFFMDYMQQTGGQAHLFFWMTVEGYRVTAQQQLEVLQSRQRDGKHQTNQTKGLLRAAAVGVYEQYLSEKASPRVNIDDNLVAKLAETLNHEDPTPEIFDDIQRKVYFVLEFYFLCVALHWRKSNFFFFFSQSSLMPESFNGSPTSSINLSLDDLSNVPSDETVQLHAYISDTGVCNDHGKTYALYAITVHRRNANSEETWKTYRRYSDFHDFHMRITEQFENLANILKLPGKKTFNNMDREFLEKRKKDLNAYLQLLLNPEMMKASPALAHYVYDFLENKAYSKGKGDFARKMDTFVNPLRNSMRNVSNAVKSLPDSLAEGMTKMSDNMGKMSERLGQDIKQSFFKVPPLIQKTYSDPEHCRVAATIDDSVSLTLINKRGT</sequence>
<protein>
    <recommendedName>
        <fullName evidence="5">PX domain-containing protein</fullName>
    </recommendedName>
</protein>
<dbReference type="SUPFAM" id="SSF64268">
    <property type="entry name" value="PX domain"/>
    <property type="match status" value="1"/>
</dbReference>
<dbReference type="InterPro" id="IPR001683">
    <property type="entry name" value="PX_dom"/>
</dbReference>
<dbReference type="SMART" id="SM00315">
    <property type="entry name" value="RGS"/>
    <property type="match status" value="1"/>
</dbReference>
<dbReference type="GO" id="GO:0005769">
    <property type="term" value="C:early endosome"/>
    <property type="evidence" value="ECO:0007669"/>
    <property type="project" value="TreeGrafter"/>
</dbReference>
<dbReference type="PROSITE" id="PS50132">
    <property type="entry name" value="RGS"/>
    <property type="match status" value="1"/>
</dbReference>
<accession>A0A8C9LBF7</accession>
<name>A0A8C9LBF7_PAVCR</name>
<dbReference type="PROSITE" id="PS50195">
    <property type="entry name" value="PX"/>
    <property type="match status" value="1"/>
</dbReference>
<reference evidence="3" key="1">
    <citation type="submission" date="2025-08" db="UniProtKB">
        <authorList>
            <consortium name="Ensembl"/>
        </authorList>
    </citation>
    <scope>IDENTIFICATION</scope>
</reference>
<evidence type="ECO:0000259" key="2">
    <source>
        <dbReference type="PROSITE" id="PS50195"/>
    </source>
</evidence>
<dbReference type="CDD" id="cd06873">
    <property type="entry name" value="PX_SNX13"/>
    <property type="match status" value="1"/>
</dbReference>
<dbReference type="FunFam" id="3.30.1520.10:FF:000014">
    <property type="entry name" value="Sorting nexin 13"/>
    <property type="match status" value="1"/>
</dbReference>
<dbReference type="AlphaFoldDB" id="A0A8C9LBF7"/>
<dbReference type="InterPro" id="IPR016137">
    <property type="entry name" value="RGS"/>
</dbReference>
<dbReference type="Ensembl" id="ENSPSTT00000016843.1">
    <property type="protein sequence ID" value="ENSPSTP00000016066.1"/>
    <property type="gene ID" value="ENSPSTG00000011404.1"/>
</dbReference>
<dbReference type="Pfam" id="PF00615">
    <property type="entry name" value="RGS"/>
    <property type="match status" value="1"/>
</dbReference>
<reference evidence="3" key="2">
    <citation type="submission" date="2025-09" db="UniProtKB">
        <authorList>
            <consortium name="Ensembl"/>
        </authorList>
    </citation>
    <scope>IDENTIFICATION</scope>
</reference>
<dbReference type="Gene3D" id="3.30.1520.10">
    <property type="entry name" value="Phox-like domain"/>
    <property type="match status" value="1"/>
</dbReference>
<dbReference type="InterPro" id="IPR036871">
    <property type="entry name" value="PX_dom_sf"/>
</dbReference>